<protein>
    <submittedName>
        <fullName evidence="2">Putative glycosyl transferase, family 2</fullName>
    </submittedName>
</protein>
<dbReference type="InterPro" id="IPR029044">
    <property type="entry name" value="Nucleotide-diphossugar_trans"/>
</dbReference>
<dbReference type="InterPro" id="IPR001173">
    <property type="entry name" value="Glyco_trans_2-like"/>
</dbReference>
<dbReference type="Pfam" id="PF00535">
    <property type="entry name" value="Glycos_transf_2"/>
    <property type="match status" value="1"/>
</dbReference>
<dbReference type="AlphaFoldDB" id="A0A090IKS5"/>
<dbReference type="KEGG" id="awd:AWOD_I_1217"/>
<dbReference type="CDD" id="cd00761">
    <property type="entry name" value="Glyco_tranf_GTA_type"/>
    <property type="match status" value="1"/>
</dbReference>
<accession>A0A090IKS5</accession>
<proteinExistence type="predicted"/>
<sequence length="308" mass="35434">MKKVSIIIPTYNCLAFLPKAVESVFSQSHQDFELIIINDNSSDDTENYLNNLTDERVKVITTGGVGASQARNLGIAESCGDYIAFLDADDFWLPEKLSLQLKLHETNPTVAMSFTNYDHLTEEYQSIVDCFSYWNQFQDDNSPYIHLEHPLDFIIKNNIIGTSTVMINAEILPKIRMFDADIKYAEDWELWLRICEEYEVAALNSVQVGYLMRQSSTTQTDSLRLRNLQCIESILNRYQNESQRWDLSPSSFKNARARVLEGYADYHRGLQHYKQAIAFGLRSLILVPELRRVRSLLGDCSKALYLSK</sequence>
<keyword evidence="2" id="KW-0808">Transferase</keyword>
<evidence type="ECO:0000313" key="3">
    <source>
        <dbReference type="Proteomes" id="UP000032427"/>
    </source>
</evidence>
<dbReference type="SUPFAM" id="SSF53448">
    <property type="entry name" value="Nucleotide-diphospho-sugar transferases"/>
    <property type="match status" value="1"/>
</dbReference>
<dbReference type="Gene3D" id="3.90.550.10">
    <property type="entry name" value="Spore Coat Polysaccharide Biosynthesis Protein SpsA, Chain A"/>
    <property type="match status" value="1"/>
</dbReference>
<dbReference type="HOGENOM" id="CLU_025996_0_0_6"/>
<feature type="domain" description="Glycosyltransferase 2-like" evidence="1">
    <location>
        <begin position="5"/>
        <end position="125"/>
    </location>
</feature>
<dbReference type="InterPro" id="IPR050834">
    <property type="entry name" value="Glycosyltransf_2"/>
</dbReference>
<organism evidence="2 3">
    <name type="scientific">Aliivibrio wodanis</name>
    <dbReference type="NCBI Taxonomy" id="80852"/>
    <lineage>
        <taxon>Bacteria</taxon>
        <taxon>Pseudomonadati</taxon>
        <taxon>Pseudomonadota</taxon>
        <taxon>Gammaproteobacteria</taxon>
        <taxon>Vibrionales</taxon>
        <taxon>Vibrionaceae</taxon>
        <taxon>Aliivibrio</taxon>
    </lineage>
</organism>
<dbReference type="STRING" id="80852.AWOD_I_1217"/>
<dbReference type="OrthoDB" id="9802649at2"/>
<gene>
    <name evidence="2" type="ORF">AWOD_I_1217</name>
</gene>
<dbReference type="PANTHER" id="PTHR43685">
    <property type="entry name" value="GLYCOSYLTRANSFERASE"/>
    <property type="match status" value="1"/>
</dbReference>
<keyword evidence="3" id="KW-1185">Reference proteome</keyword>
<dbReference type="GeneID" id="28540780"/>
<dbReference type="PATRIC" id="fig|80852.17.peg.1250"/>
<dbReference type="Proteomes" id="UP000032427">
    <property type="component" value="Chromosome 1"/>
</dbReference>
<evidence type="ECO:0000313" key="2">
    <source>
        <dbReference type="EMBL" id="CED71301.1"/>
    </source>
</evidence>
<evidence type="ECO:0000259" key="1">
    <source>
        <dbReference type="Pfam" id="PF00535"/>
    </source>
</evidence>
<name>A0A090IKS5_9GAMM</name>
<dbReference type="EMBL" id="LN554846">
    <property type="protein sequence ID" value="CED71301.1"/>
    <property type="molecule type" value="Genomic_DNA"/>
</dbReference>
<dbReference type="PANTHER" id="PTHR43685:SF2">
    <property type="entry name" value="GLYCOSYLTRANSFERASE 2-LIKE DOMAIN-CONTAINING PROTEIN"/>
    <property type="match status" value="1"/>
</dbReference>
<dbReference type="GO" id="GO:0016740">
    <property type="term" value="F:transferase activity"/>
    <property type="evidence" value="ECO:0007669"/>
    <property type="project" value="UniProtKB-KW"/>
</dbReference>
<reference evidence="3" key="1">
    <citation type="submission" date="2014-09" db="EMBL/GenBank/DDBJ databases">
        <authorList>
            <person name="Hjerde E."/>
        </authorList>
    </citation>
    <scope>NUCLEOTIDE SEQUENCE [LARGE SCALE GENOMIC DNA]</scope>
    <source>
        <strain evidence="3">06/09/139</strain>
    </source>
</reference>